<dbReference type="Proteomes" id="UP000193090">
    <property type="component" value="Unassembled WGS sequence"/>
</dbReference>
<name>A0A1X2ELW8_9MYCO</name>
<evidence type="ECO:0000256" key="1">
    <source>
        <dbReference type="SAM" id="SignalP"/>
    </source>
</evidence>
<feature type="chain" id="PRO_5012687983" evidence="1">
    <location>
        <begin position="28"/>
        <end position="283"/>
    </location>
</feature>
<dbReference type="SUPFAM" id="SSF53955">
    <property type="entry name" value="Lysozyme-like"/>
    <property type="match status" value="1"/>
</dbReference>
<keyword evidence="4" id="KW-1185">Reference proteome</keyword>
<comment type="caution">
    <text evidence="3">The sequence shown here is derived from an EMBL/GenBank/DDBJ whole genome shotgun (WGS) entry which is preliminary data.</text>
</comment>
<dbReference type="InterPro" id="IPR008258">
    <property type="entry name" value="Transglycosylase_SLT_dom_1"/>
</dbReference>
<dbReference type="CDD" id="cd13399">
    <property type="entry name" value="Slt35-like"/>
    <property type="match status" value="1"/>
</dbReference>
<accession>A0A1X2ELW8</accession>
<dbReference type="InterPro" id="IPR023346">
    <property type="entry name" value="Lysozyme-like_dom_sf"/>
</dbReference>
<dbReference type="EMBL" id="LQPZ01000016">
    <property type="protein sequence ID" value="ORX06155.1"/>
    <property type="molecule type" value="Genomic_DNA"/>
</dbReference>
<keyword evidence="1" id="KW-0732">Signal</keyword>
<evidence type="ECO:0000259" key="2">
    <source>
        <dbReference type="Pfam" id="PF01464"/>
    </source>
</evidence>
<dbReference type="STRING" id="1798.AWC30_07045"/>
<dbReference type="RefSeq" id="WP_085109426.1">
    <property type="nucleotide sequence ID" value="NZ_JACKSN010000054.1"/>
</dbReference>
<dbReference type="Pfam" id="PF01464">
    <property type="entry name" value="SLT"/>
    <property type="match status" value="1"/>
</dbReference>
<feature type="signal peptide" evidence="1">
    <location>
        <begin position="1"/>
        <end position="27"/>
    </location>
</feature>
<feature type="domain" description="Transglycosylase SLT" evidence="2">
    <location>
        <begin position="133"/>
        <end position="228"/>
    </location>
</feature>
<dbReference type="AlphaFoldDB" id="A0A1X2ELW8"/>
<organism evidence="3 4">
    <name type="scientific">Mycolicibacillus trivialis</name>
    <dbReference type="NCBI Taxonomy" id="1798"/>
    <lineage>
        <taxon>Bacteria</taxon>
        <taxon>Bacillati</taxon>
        <taxon>Actinomycetota</taxon>
        <taxon>Actinomycetes</taxon>
        <taxon>Mycobacteriales</taxon>
        <taxon>Mycobacteriaceae</taxon>
        <taxon>Mycolicibacillus</taxon>
    </lineage>
</organism>
<dbReference type="Gene3D" id="1.10.530.10">
    <property type="match status" value="1"/>
</dbReference>
<protein>
    <submittedName>
        <fullName evidence="3">Lytic transglycosylase</fullName>
    </submittedName>
</protein>
<evidence type="ECO:0000313" key="4">
    <source>
        <dbReference type="Proteomes" id="UP000193090"/>
    </source>
</evidence>
<proteinExistence type="predicted"/>
<dbReference type="OrthoDB" id="9796191at2"/>
<gene>
    <name evidence="3" type="ORF">AWC30_07045</name>
</gene>
<reference evidence="3 4" key="1">
    <citation type="submission" date="2016-01" db="EMBL/GenBank/DDBJ databases">
        <title>The new phylogeny of the genus Mycobacterium.</title>
        <authorList>
            <person name="Tarcisio F."/>
            <person name="Conor M."/>
            <person name="Antonella G."/>
            <person name="Elisabetta G."/>
            <person name="Giulia F.S."/>
            <person name="Sara T."/>
            <person name="Anna F."/>
            <person name="Clotilde B."/>
            <person name="Roberto B."/>
            <person name="Veronica D.S."/>
            <person name="Fabio R."/>
            <person name="Monica P."/>
            <person name="Olivier J."/>
            <person name="Enrico T."/>
            <person name="Nicola S."/>
        </authorList>
    </citation>
    <scope>NUCLEOTIDE SEQUENCE [LARGE SCALE GENOMIC DNA]</scope>
    <source>
        <strain evidence="3 4">DSM 44153</strain>
    </source>
</reference>
<sequence>MGGKWVRPVVWATAALLAWCSPVVAGAAPPATDPISVIDGLLAADQALRNPSSSAAVLQDAARRQQLAYRTMGRHPEWDGVAQQRVPAALRGVYDRNIDARRNLVALAATEPKSTLPPWRIVAPAPAGELLNYYRQAQAATGVGWNYLAAINLVETGFGRIVGPSSANAHGPMQFLPSTFAQYGNGGDIYSPRDAIMAAGRYLAASGFAQDPGRAVFAYNHSDHYVRAVTDYATVLAADPAAFNGYYRWDVYYHTTAGDVLLPIGYTATAPIPVEQYLAGQPR</sequence>
<evidence type="ECO:0000313" key="3">
    <source>
        <dbReference type="EMBL" id="ORX06155.1"/>
    </source>
</evidence>